<dbReference type="Proteomes" id="UP000009144">
    <property type="component" value="Chromosome"/>
</dbReference>
<name>I1XMF9_METNJ</name>
<evidence type="ECO:0000313" key="1">
    <source>
        <dbReference type="EMBL" id="AFI85578.1"/>
    </source>
</evidence>
<reference evidence="1 2" key="1">
    <citation type="journal article" date="2012" name="J. Bacteriol.">
        <title>Complete genome sequences of Methylophaga sp. strain JAM1 and Methylophaga sp. strain JAM7.</title>
        <authorList>
            <person name="Villeneuve C."/>
            <person name="Martineau C."/>
            <person name="Mauffrey F."/>
            <person name="Villemur R."/>
        </authorList>
    </citation>
    <scope>NUCLEOTIDE SEQUENCE [LARGE SCALE GENOMIC DNA]</scope>
    <source>
        <strain evidence="1 2">JAM1</strain>
    </source>
</reference>
<protein>
    <submittedName>
        <fullName evidence="1">Uncharacterized protein</fullName>
    </submittedName>
</protein>
<proteinExistence type="predicted"/>
<reference evidence="1 2" key="2">
    <citation type="journal article" date="2013" name="Int. J. Syst. Evol. Microbiol.">
        <title>Methylophaga nitratireducenticrescens sp. nov. and Methylophaga frappieri sp. nov., isolated from the biofilm of the methanol-fed denitrification system treating the seawater at the Montreal Biodome.</title>
        <authorList>
            <person name="Villeneuve C."/>
            <person name="Martineau C."/>
            <person name="Mauffrey F."/>
            <person name="Villemur R."/>
        </authorList>
    </citation>
    <scope>NUCLEOTIDE SEQUENCE [LARGE SCALE GENOMIC DNA]</scope>
    <source>
        <strain evidence="1 2">JAM1</strain>
    </source>
</reference>
<dbReference type="PATRIC" id="fig|754476.3.peg.2743"/>
<evidence type="ECO:0000313" key="2">
    <source>
        <dbReference type="Proteomes" id="UP000009144"/>
    </source>
</evidence>
<organism evidence="1 2">
    <name type="scientific">Methylophaga nitratireducenticrescens</name>
    <dbReference type="NCBI Taxonomy" id="754476"/>
    <lineage>
        <taxon>Bacteria</taxon>
        <taxon>Pseudomonadati</taxon>
        <taxon>Pseudomonadota</taxon>
        <taxon>Gammaproteobacteria</taxon>
        <taxon>Thiotrichales</taxon>
        <taxon>Piscirickettsiaceae</taxon>
        <taxon>Methylophaga</taxon>
    </lineage>
</organism>
<dbReference type="EMBL" id="CP003390">
    <property type="protein sequence ID" value="AFI85578.1"/>
    <property type="molecule type" value="Genomic_DNA"/>
</dbReference>
<keyword evidence="2" id="KW-1185">Reference proteome</keyword>
<dbReference type="HOGENOM" id="CLU_2168019_0_0_6"/>
<accession>I1XMF9</accession>
<gene>
    <name evidence="1" type="ordered locus">Q7A_2796</name>
</gene>
<sequence>MPISKAKARAPSANATSRLSKIVASVEPKATVTTISNAFILDKIRLPEIRNNITRLTYASTPIIKVRNKVSNYQKISGSFVSPAYPTRQTFSIERLNQADLLSIMLDLIL</sequence>
<dbReference type="AlphaFoldDB" id="I1XMF9"/>